<feature type="compositionally biased region" description="Acidic residues" evidence="1">
    <location>
        <begin position="607"/>
        <end position="623"/>
    </location>
</feature>
<dbReference type="EMBL" id="ML996698">
    <property type="protein sequence ID" value="KAF2398989.1"/>
    <property type="molecule type" value="Genomic_DNA"/>
</dbReference>
<feature type="region of interest" description="Disordered" evidence="1">
    <location>
        <begin position="1"/>
        <end position="104"/>
    </location>
</feature>
<dbReference type="PANTHER" id="PTHR22684">
    <property type="entry name" value="NULP1-RELATED"/>
    <property type="match status" value="1"/>
</dbReference>
<evidence type="ECO:0000313" key="3">
    <source>
        <dbReference type="Proteomes" id="UP000799640"/>
    </source>
</evidence>
<accession>A0A6G1HT29</accession>
<gene>
    <name evidence="2" type="ORF">EJ06DRAFT_522584</name>
</gene>
<dbReference type="InterPro" id="IPR011990">
    <property type="entry name" value="TPR-like_helical_dom_sf"/>
</dbReference>
<proteinExistence type="predicted"/>
<dbReference type="Gene3D" id="1.25.40.10">
    <property type="entry name" value="Tetratricopeptide repeat domain"/>
    <property type="match status" value="1"/>
</dbReference>
<dbReference type="InterPro" id="IPR006994">
    <property type="entry name" value="TCF25/Rqc1"/>
</dbReference>
<sequence>MSTRQVRRAQAQRDLEKKKLDSREGSPNAEEQKLNTERRPPKSRIANVFASLCSDNDVDDAKEAASGAEDTKPAEALAEVKQDKPKKKRKRKAKKKQEQVAADPIDDIDVILQGLEAEKKGKSKASDPQVHDQDDTWLKELFSIETEDLKVQTEMRRLFGRIVDEDEAPPAQGRRNNQPAWRQEPKLSPALIRLNPFIRGKSTWPSAAGHSGLEMEGVPGENGITTYRFIHRGDYRQAQELCQQAVVTADFQLLHEVLYKHPYHAATLLIVADSERSSHNRTEASEWLERALFTFGRAASKRFVTDLENGKARMDFDVYENREFFNAAFHYVLDLMGRSAYRTAYEWATMLFALNPADPWALFLFYGQLAVRADMSKHFLQLYDCLRANLWQADDHGHLQLDRILAYLQLNQQENAKRELDKVVKMHPYYFPAIFTALDAIAPKGIWGISPPTPAMHFFTDMYVRRTRDLWAVPETKAFLIRVAAPLTPYRFCVVRPGDNKEVRPSVRRHVFGLGDDEVLRMLPMAIQESELGQLTAVDPLPPTDEDERDWDAPEHTEADADEFLKVFLKDADDAGVDVNALMKEVKTKLTLNGALNSRVQRVVEELPSEDEAEDDDEDDDEDKPVTVTKHQEAVLQQYCKTETDLQETAECADG</sequence>
<dbReference type="PANTHER" id="PTHR22684:SF0">
    <property type="entry name" value="RIBOSOME QUALITY CONTROL COMPLEX SUBUNIT TCF25"/>
    <property type="match status" value="1"/>
</dbReference>
<dbReference type="GO" id="GO:1990116">
    <property type="term" value="P:ribosome-associated ubiquitin-dependent protein catabolic process"/>
    <property type="evidence" value="ECO:0007669"/>
    <property type="project" value="TreeGrafter"/>
</dbReference>
<evidence type="ECO:0000256" key="1">
    <source>
        <dbReference type="SAM" id="MobiDB-lite"/>
    </source>
</evidence>
<dbReference type="Pfam" id="PF04910">
    <property type="entry name" value="Tcf25"/>
    <property type="match status" value="1"/>
</dbReference>
<dbReference type="GO" id="GO:0072344">
    <property type="term" value="P:rescue of stalled ribosome"/>
    <property type="evidence" value="ECO:0007669"/>
    <property type="project" value="TreeGrafter"/>
</dbReference>
<name>A0A6G1HT29_9PEZI</name>
<reference evidence="2" key="1">
    <citation type="journal article" date="2020" name="Stud. Mycol.">
        <title>101 Dothideomycetes genomes: a test case for predicting lifestyles and emergence of pathogens.</title>
        <authorList>
            <person name="Haridas S."/>
            <person name="Albert R."/>
            <person name="Binder M."/>
            <person name="Bloem J."/>
            <person name="Labutti K."/>
            <person name="Salamov A."/>
            <person name="Andreopoulos B."/>
            <person name="Baker S."/>
            <person name="Barry K."/>
            <person name="Bills G."/>
            <person name="Bluhm B."/>
            <person name="Cannon C."/>
            <person name="Castanera R."/>
            <person name="Culley D."/>
            <person name="Daum C."/>
            <person name="Ezra D."/>
            <person name="Gonzalez J."/>
            <person name="Henrissat B."/>
            <person name="Kuo A."/>
            <person name="Liang C."/>
            <person name="Lipzen A."/>
            <person name="Lutzoni F."/>
            <person name="Magnuson J."/>
            <person name="Mondo S."/>
            <person name="Nolan M."/>
            <person name="Ohm R."/>
            <person name="Pangilinan J."/>
            <person name="Park H.-J."/>
            <person name="Ramirez L."/>
            <person name="Alfaro M."/>
            <person name="Sun H."/>
            <person name="Tritt A."/>
            <person name="Yoshinaga Y."/>
            <person name="Zwiers L.-H."/>
            <person name="Turgeon B."/>
            <person name="Goodwin S."/>
            <person name="Spatafora J."/>
            <person name="Crous P."/>
            <person name="Grigoriev I."/>
        </authorList>
    </citation>
    <scope>NUCLEOTIDE SEQUENCE</scope>
    <source>
        <strain evidence="2">CBS 262.69</strain>
    </source>
</reference>
<dbReference type="Proteomes" id="UP000799640">
    <property type="component" value="Unassembled WGS sequence"/>
</dbReference>
<dbReference type="GO" id="GO:1990112">
    <property type="term" value="C:RQC complex"/>
    <property type="evidence" value="ECO:0007669"/>
    <property type="project" value="TreeGrafter"/>
</dbReference>
<dbReference type="OrthoDB" id="205993at2759"/>
<dbReference type="AlphaFoldDB" id="A0A6G1HT29"/>
<keyword evidence="3" id="KW-1185">Reference proteome</keyword>
<feature type="region of interest" description="Disordered" evidence="1">
    <location>
        <begin position="163"/>
        <end position="185"/>
    </location>
</feature>
<feature type="compositionally biased region" description="Basic and acidic residues" evidence="1">
    <location>
        <begin position="59"/>
        <end position="83"/>
    </location>
</feature>
<protein>
    <submittedName>
        <fullName evidence="2">DUF654-domain-containing protein</fullName>
    </submittedName>
</protein>
<feature type="compositionally biased region" description="Basic residues" evidence="1">
    <location>
        <begin position="84"/>
        <end position="95"/>
    </location>
</feature>
<feature type="compositionally biased region" description="Basic and acidic residues" evidence="1">
    <location>
        <begin position="11"/>
        <end position="40"/>
    </location>
</feature>
<feature type="region of interest" description="Disordered" evidence="1">
    <location>
        <begin position="605"/>
        <end position="630"/>
    </location>
</feature>
<evidence type="ECO:0000313" key="2">
    <source>
        <dbReference type="EMBL" id="KAF2398989.1"/>
    </source>
</evidence>
<organism evidence="2 3">
    <name type="scientific">Trichodelitschia bisporula</name>
    <dbReference type="NCBI Taxonomy" id="703511"/>
    <lineage>
        <taxon>Eukaryota</taxon>
        <taxon>Fungi</taxon>
        <taxon>Dikarya</taxon>
        <taxon>Ascomycota</taxon>
        <taxon>Pezizomycotina</taxon>
        <taxon>Dothideomycetes</taxon>
        <taxon>Dothideomycetes incertae sedis</taxon>
        <taxon>Phaeotrichales</taxon>
        <taxon>Phaeotrichaceae</taxon>
        <taxon>Trichodelitschia</taxon>
    </lineage>
</organism>